<evidence type="ECO:0000256" key="1">
    <source>
        <dbReference type="ARBA" id="ARBA00001255"/>
    </source>
</evidence>
<feature type="binding site" evidence="7">
    <location>
        <position position="524"/>
    </location>
    <ligand>
        <name>substrate</name>
    </ligand>
</feature>
<dbReference type="Gene3D" id="2.70.98.60">
    <property type="entry name" value="alpha-galactosidase from lactobacil brevis"/>
    <property type="match status" value="1"/>
</dbReference>
<dbReference type="Proteomes" id="UP000886858">
    <property type="component" value="Unassembled WGS sequence"/>
</dbReference>
<dbReference type="Pfam" id="PF16874">
    <property type="entry name" value="Glyco_hydro_36C"/>
    <property type="match status" value="1"/>
</dbReference>
<evidence type="ECO:0000259" key="9">
    <source>
        <dbReference type="Pfam" id="PF16875"/>
    </source>
</evidence>
<evidence type="ECO:0000256" key="3">
    <source>
        <dbReference type="ARBA" id="ARBA00022801"/>
    </source>
</evidence>
<dbReference type="PRINTS" id="PR00743">
    <property type="entry name" value="GLHYDRLASE36"/>
</dbReference>
<dbReference type="PANTHER" id="PTHR43053:SF3">
    <property type="entry name" value="ALPHA-GALACTOSIDASE C-RELATED"/>
    <property type="match status" value="1"/>
</dbReference>
<evidence type="ECO:0000256" key="6">
    <source>
        <dbReference type="PIRSR" id="PIRSR005536-1"/>
    </source>
</evidence>
<dbReference type="Pfam" id="PF16875">
    <property type="entry name" value="Glyco_hydro_36N"/>
    <property type="match status" value="1"/>
</dbReference>
<feature type="binding site" evidence="7">
    <location>
        <begin position="342"/>
        <end position="343"/>
    </location>
    <ligand>
        <name>substrate</name>
    </ligand>
</feature>
<name>A0A9D2L0C0_9FIRM</name>
<keyword evidence="3 5" id="KW-0378">Hydrolase</keyword>
<protein>
    <recommendedName>
        <fullName evidence="2 5">Alpha-galactosidase</fullName>
        <ecNumber evidence="2 5">3.2.1.22</ecNumber>
    </recommendedName>
</protein>
<reference evidence="10" key="2">
    <citation type="submission" date="2021-04" db="EMBL/GenBank/DDBJ databases">
        <authorList>
            <person name="Gilroy R."/>
        </authorList>
    </citation>
    <scope>NUCLEOTIDE SEQUENCE</scope>
    <source>
        <strain evidence="10">CHK179-7159</strain>
    </source>
</reference>
<dbReference type="InterPro" id="IPR031704">
    <property type="entry name" value="Glyco_hydro_36_N"/>
</dbReference>
<dbReference type="GO" id="GO:0016052">
    <property type="term" value="P:carbohydrate catabolic process"/>
    <property type="evidence" value="ECO:0007669"/>
    <property type="project" value="InterPro"/>
</dbReference>
<dbReference type="FunFam" id="3.20.20.70:FF:000118">
    <property type="entry name" value="Alpha-galactosidase"/>
    <property type="match status" value="1"/>
</dbReference>
<dbReference type="PANTHER" id="PTHR43053">
    <property type="entry name" value="GLYCOSIDASE FAMILY 31"/>
    <property type="match status" value="1"/>
</dbReference>
<evidence type="ECO:0000313" key="11">
    <source>
        <dbReference type="Proteomes" id="UP000886858"/>
    </source>
</evidence>
<evidence type="ECO:0000256" key="5">
    <source>
        <dbReference type="PIRNR" id="PIRNR005536"/>
    </source>
</evidence>
<dbReference type="GO" id="GO:0004557">
    <property type="term" value="F:alpha-galactosidase activity"/>
    <property type="evidence" value="ECO:0007669"/>
    <property type="project" value="UniProtKB-UniRule"/>
</dbReference>
<dbReference type="EMBL" id="DWYY01000045">
    <property type="protein sequence ID" value="HJA92295.1"/>
    <property type="molecule type" value="Genomic_DNA"/>
</dbReference>
<comment type="catalytic activity">
    <reaction evidence="1 5">
        <text>Hydrolysis of terminal, non-reducing alpha-D-galactose residues in alpha-D-galactosides, including galactose oligosaccharides, galactomannans and galactolipids.</text>
        <dbReference type="EC" id="3.2.1.22"/>
    </reaction>
</comment>
<gene>
    <name evidence="10" type="ORF">H9717_04150</name>
</gene>
<dbReference type="InterPro" id="IPR050985">
    <property type="entry name" value="Alpha-glycosidase_related"/>
</dbReference>
<dbReference type="InterPro" id="IPR017853">
    <property type="entry name" value="GH"/>
</dbReference>
<dbReference type="SUPFAM" id="SSF51445">
    <property type="entry name" value="(Trans)glycosidases"/>
    <property type="match status" value="1"/>
</dbReference>
<sequence length="705" mass="80246">MEIYVQKERGVFALSTPKMSYLMKVDEEGRLVHLYWGAPVKDITPAGIASRRDFPYSDHGGELYRPEYRAQDPRDFDPPALSIRYPDGVRNTVLRYRSYSISDGALTIVLSDDIMKISVELLYQGWGDLDLITRSVTIRNEGEAPVVLETVRSATLHLPGHLHYRLTHFAGKWGAEYQRQRIMLTQSQVVLESHRGVSASHQSVPFFALDPMGRTTETAGEVYFGALHWSGDFELIAYQNPDGLVGVTGGIGTYDTFVELEPQETFTAPGLTFGYTGHGFGEMSRILYDWQYDFLLPRSKAYSPRPVIYNSWYPFEFDLHEETLLKVIEQAADIGAELFVVDDGWMKGRDCDRRGLGDWYLDEERFPHGFRPLIEACHAHGMKFGLWVEPEMVNPDSNLYRAHPDWVLHDEGRKPWLSRNQLVLNLAREDVCQFAIDMLDRLLAEYELDYLKWDMNRYFGETGWPGASSKEIGELRIRFIQNLYRIWDHLNKVAPHILFENCAGGGGRADFGMVPYCDRINRSDNADPVDLMLIHEGFTTLFPPKTAGGAGNISPSPNGINGRTLPLQYRIDWGMTGSMSIGIDLLTADSEELIRLKEAVRRFCELRPLMNNSYVYRIASAYEGPCTVLEYVDREGKGAVVFAFGHGLHFRQYLPLFRLRGLEPHGRYEDEDGNIFEGETLMNWGVSISMAGDYASHVLVFRKVG</sequence>
<accession>A0A9D2L0C0</accession>
<dbReference type="PIRSF" id="PIRSF005536">
    <property type="entry name" value="Agal"/>
    <property type="match status" value="1"/>
</dbReference>
<feature type="binding site" evidence="7">
    <location>
        <begin position="452"/>
        <end position="456"/>
    </location>
    <ligand>
        <name>substrate</name>
    </ligand>
</feature>
<feature type="binding site" evidence="7">
    <location>
        <position position="502"/>
    </location>
    <ligand>
        <name>substrate</name>
    </ligand>
</feature>
<feature type="domain" description="Glycosyl hydrolase family 36 C-terminal" evidence="8">
    <location>
        <begin position="627"/>
        <end position="701"/>
    </location>
</feature>
<dbReference type="CDD" id="cd14791">
    <property type="entry name" value="GH36"/>
    <property type="match status" value="1"/>
</dbReference>
<feature type="domain" description="Glycosyl hydrolase family 36 N-terminal" evidence="9">
    <location>
        <begin position="29"/>
        <end position="260"/>
    </location>
</feature>
<comment type="caution">
    <text evidence="10">The sequence shown here is derived from an EMBL/GenBank/DDBJ whole genome shotgun (WGS) entry which is preliminary data.</text>
</comment>
<dbReference type="EC" id="3.2.1.22" evidence="2 5"/>
<dbReference type="InterPro" id="IPR013780">
    <property type="entry name" value="Glyco_hydro_b"/>
</dbReference>
<dbReference type="InterPro" id="IPR002252">
    <property type="entry name" value="Glyco_hydro_36"/>
</dbReference>
<dbReference type="InterPro" id="IPR038417">
    <property type="entry name" value="Alpga-gal_N_sf"/>
</dbReference>
<dbReference type="Gene3D" id="2.60.40.1180">
    <property type="entry name" value="Golgi alpha-mannosidase II"/>
    <property type="match status" value="1"/>
</dbReference>
<dbReference type="InterPro" id="IPR013785">
    <property type="entry name" value="Aldolase_TIM"/>
</dbReference>
<organism evidence="10 11">
    <name type="scientific">Candidatus Eisenbergiella merdipullorum</name>
    <dbReference type="NCBI Taxonomy" id="2838553"/>
    <lineage>
        <taxon>Bacteria</taxon>
        <taxon>Bacillati</taxon>
        <taxon>Bacillota</taxon>
        <taxon>Clostridia</taxon>
        <taxon>Lachnospirales</taxon>
        <taxon>Lachnospiraceae</taxon>
        <taxon>Eisenbergiella</taxon>
    </lineage>
</organism>
<dbReference type="AlphaFoldDB" id="A0A9D2L0C0"/>
<dbReference type="InterPro" id="IPR031705">
    <property type="entry name" value="Glyco_hydro_36_C"/>
</dbReference>
<feature type="active site" description="Proton donor" evidence="6">
    <location>
        <position position="524"/>
    </location>
</feature>
<feature type="binding site" evidence="7">
    <location>
        <position position="173"/>
    </location>
    <ligand>
        <name>substrate</name>
    </ligand>
</feature>
<evidence type="ECO:0000256" key="4">
    <source>
        <dbReference type="ARBA" id="ARBA00023295"/>
    </source>
</evidence>
<keyword evidence="4 5" id="KW-0326">Glycosidase</keyword>
<dbReference type="Pfam" id="PF02065">
    <property type="entry name" value="Melibiase"/>
    <property type="match status" value="1"/>
</dbReference>
<evidence type="ECO:0000256" key="2">
    <source>
        <dbReference type="ARBA" id="ARBA00012755"/>
    </source>
</evidence>
<reference evidence="10" key="1">
    <citation type="journal article" date="2021" name="PeerJ">
        <title>Extensive microbial diversity within the chicken gut microbiome revealed by metagenomics and culture.</title>
        <authorList>
            <person name="Gilroy R."/>
            <person name="Ravi A."/>
            <person name="Getino M."/>
            <person name="Pursley I."/>
            <person name="Horton D.L."/>
            <person name="Alikhan N.F."/>
            <person name="Baker D."/>
            <person name="Gharbi K."/>
            <person name="Hall N."/>
            <person name="Watson M."/>
            <person name="Adriaenssens E.M."/>
            <person name="Foster-Nyarko E."/>
            <person name="Jarju S."/>
            <person name="Secka A."/>
            <person name="Antonio M."/>
            <person name="Oren A."/>
            <person name="Chaudhuri R.R."/>
            <person name="La Ragione R."/>
            <person name="Hildebrand F."/>
            <person name="Pallen M.J."/>
        </authorList>
    </citation>
    <scope>NUCLEOTIDE SEQUENCE</scope>
    <source>
        <strain evidence="10">CHK179-7159</strain>
    </source>
</reference>
<evidence type="ECO:0000259" key="8">
    <source>
        <dbReference type="Pfam" id="PF16874"/>
    </source>
</evidence>
<evidence type="ECO:0000256" key="7">
    <source>
        <dbReference type="PIRSR" id="PIRSR005536-2"/>
    </source>
</evidence>
<feature type="binding site" evidence="7">
    <location>
        <position position="419"/>
    </location>
    <ligand>
        <name>substrate</name>
    </ligand>
</feature>
<proteinExistence type="inferred from homology"/>
<dbReference type="Gene3D" id="3.20.20.70">
    <property type="entry name" value="Aldolase class I"/>
    <property type="match status" value="1"/>
</dbReference>
<evidence type="ECO:0000313" key="10">
    <source>
        <dbReference type="EMBL" id="HJA92295.1"/>
    </source>
</evidence>
<comment type="similarity">
    <text evidence="5">Belongs to the glycosyl hydrolase.</text>
</comment>
<feature type="active site" description="Nucleophile" evidence="6">
    <location>
        <position position="454"/>
    </location>
</feature>